<name>A0A9W9NZ25_9EURO</name>
<accession>A0A9W9NZ25</accession>
<proteinExistence type="predicted"/>
<comment type="caution">
    <text evidence="1">The sequence shown here is derived from an EMBL/GenBank/DDBJ whole genome shotgun (WGS) entry which is preliminary data.</text>
</comment>
<dbReference type="GeneID" id="83201950"/>
<keyword evidence="2" id="KW-1185">Reference proteome</keyword>
<dbReference type="EMBL" id="JAPQKS010000004">
    <property type="protein sequence ID" value="KAJ5232394.1"/>
    <property type="molecule type" value="Genomic_DNA"/>
</dbReference>
<reference evidence="1" key="2">
    <citation type="journal article" date="2023" name="IMA Fungus">
        <title>Comparative genomic study of the Penicillium genus elucidates a diverse pangenome and 15 lateral gene transfer events.</title>
        <authorList>
            <person name="Petersen C."/>
            <person name="Sorensen T."/>
            <person name="Nielsen M.R."/>
            <person name="Sondergaard T.E."/>
            <person name="Sorensen J.L."/>
            <person name="Fitzpatrick D.A."/>
            <person name="Frisvad J.C."/>
            <person name="Nielsen K.L."/>
        </authorList>
    </citation>
    <scope>NUCLEOTIDE SEQUENCE</scope>
    <source>
        <strain evidence="1">IBT 19713</strain>
    </source>
</reference>
<sequence length="550" mass="62026">MPSKEPDVRSAWERRFDRKPVSSNPVYADLDVEHNELVQTWKAFIHHLPPEDRVQWEPRPQTATDVHTLMQSLKSYWMERPRQRVFRRAIVLCDKFLPTVDTHALVLVALPDGARYYIPLLYAVLQSVIKASSNYPLVIEGFITTMLDINLALQLPGNPNSSDVEPIARTYALVFLLLTEFMDWYRQARTFNGADDMEIDNERDAAYTPRSLWEESQLSQVGRHGDRRRHAAQNTMTRRLIWDIQQDAEKRDRLRETREQLLAQVLRAVDGKLDPVNEKSSDIVCLTTAAPDLVTPHFEWSRGSKRRLARLELQSESKHLQPFFDSDDQIAELEPDEKVVVEASVITALRKWVTSPRSQALAVGGSASTTFPSPVGRLSACYASFAREARLPQGLIALTYSLIRQMIDTLPTVVDSDSLLDLTAERFRKVDGSLASWTAALSLVDTLLHFAPPLLVCIIDGIDKIHDESTDVALRELLRVLLTHTRHQPPVSGDSPGPAFLFKVLFTVAVRPSALVDTMSENELVLSETALPEELNNPDAVLASDLAQSQ</sequence>
<dbReference type="RefSeq" id="XP_058330387.1">
    <property type="nucleotide sequence ID" value="XM_058474647.1"/>
</dbReference>
<dbReference type="Proteomes" id="UP001150941">
    <property type="component" value="Unassembled WGS sequence"/>
</dbReference>
<reference evidence="1" key="1">
    <citation type="submission" date="2022-11" db="EMBL/GenBank/DDBJ databases">
        <authorList>
            <person name="Petersen C."/>
        </authorList>
    </citation>
    <scope>NUCLEOTIDE SEQUENCE</scope>
    <source>
        <strain evidence="1">IBT 19713</strain>
    </source>
</reference>
<protein>
    <submittedName>
        <fullName evidence="1">Uncharacterized protein</fullName>
    </submittedName>
</protein>
<evidence type="ECO:0000313" key="2">
    <source>
        <dbReference type="Proteomes" id="UP001150941"/>
    </source>
</evidence>
<dbReference type="OrthoDB" id="4840035at2759"/>
<dbReference type="AlphaFoldDB" id="A0A9W9NZ25"/>
<gene>
    <name evidence="1" type="ORF">N7468_005350</name>
</gene>
<organism evidence="1 2">
    <name type="scientific">Penicillium chermesinum</name>
    <dbReference type="NCBI Taxonomy" id="63820"/>
    <lineage>
        <taxon>Eukaryota</taxon>
        <taxon>Fungi</taxon>
        <taxon>Dikarya</taxon>
        <taxon>Ascomycota</taxon>
        <taxon>Pezizomycotina</taxon>
        <taxon>Eurotiomycetes</taxon>
        <taxon>Eurotiomycetidae</taxon>
        <taxon>Eurotiales</taxon>
        <taxon>Aspergillaceae</taxon>
        <taxon>Penicillium</taxon>
    </lineage>
</organism>
<evidence type="ECO:0000313" key="1">
    <source>
        <dbReference type="EMBL" id="KAJ5232394.1"/>
    </source>
</evidence>